<feature type="compositionally biased region" description="Polar residues" evidence="6">
    <location>
        <begin position="1"/>
        <end position="20"/>
    </location>
</feature>
<feature type="region of interest" description="Disordered" evidence="6">
    <location>
        <begin position="1"/>
        <end position="24"/>
    </location>
</feature>
<evidence type="ECO:0000256" key="3">
    <source>
        <dbReference type="ARBA" id="ARBA00022705"/>
    </source>
</evidence>
<keyword evidence="3" id="KW-0235">DNA replication</keyword>
<evidence type="ECO:0000313" key="9">
    <source>
        <dbReference type="EMBL" id="KAH7538464.1"/>
    </source>
</evidence>
<name>A0A978VSD9_ZIZJJ</name>
<dbReference type="InterPro" id="IPR020795">
    <property type="entry name" value="ORC3"/>
</dbReference>
<dbReference type="InterPro" id="IPR045667">
    <property type="entry name" value="ORC3_N"/>
</dbReference>
<evidence type="ECO:0000313" key="10">
    <source>
        <dbReference type="Proteomes" id="UP000813462"/>
    </source>
</evidence>
<dbReference type="Pfam" id="PF07034">
    <property type="entry name" value="ORC3_N"/>
    <property type="match status" value="1"/>
</dbReference>
<comment type="caution">
    <text evidence="9">The sequence shown here is derived from an EMBL/GenBank/DDBJ whole genome shotgun (WGS) entry which is preliminary data.</text>
</comment>
<evidence type="ECO:0000256" key="5">
    <source>
        <dbReference type="ARBA" id="ARBA00023242"/>
    </source>
</evidence>
<feature type="domain" description="Origin recognition complex subunit 3 N-terminal" evidence="7">
    <location>
        <begin position="29"/>
        <end position="343"/>
    </location>
</feature>
<evidence type="ECO:0000256" key="4">
    <source>
        <dbReference type="ARBA" id="ARBA00023125"/>
    </source>
</evidence>
<dbReference type="OrthoDB" id="10265211at2759"/>
<dbReference type="EMBL" id="JAEACU010000003">
    <property type="protein sequence ID" value="KAH7538464.1"/>
    <property type="molecule type" value="Genomic_DNA"/>
</dbReference>
<gene>
    <name evidence="9" type="ORF">FEM48_Zijuj03G0202000</name>
</gene>
<sequence length="728" mass="82306">MEMAVNSVSPSEFDSSTPPESSEKNLQPFFILHKASSRSSHRRRIHLSPSKSVIKTDDLLLRMEAFQSVWSEIHSASKDVLRDINTSAFNDIYHWVRQSFHAITSSGMPGFGQATRSFPLLTHATSKQLFTGLVLTKNMEFVDDLLTFEELGLCLKSHGCHVANLSSTDFSAKNGIGGCLRSLLRQFLMVSLDAADMSILASWYREQGNYNSPLIVIVDDMERCCPSILSVFILTLSEWVVKIPIILIMGVATTLDAPRNILPSNVLQQLCPCKFVLGSPAERMDAVLEASLLRQCSMFCIGHKVAVFLRNYFLNQDGTVTSFIRALKIACAQHFYMEPLSFMAGALFEEDNQGFQGERNVLLEGMLKYASELSSPDSDTRAEQIDTTLTCRLRELKRLQKCWSSIVLCLYEAGKHNKIRLLDIFCEALDPEAYNSVASDNHTGLGKGFGISTPSDPSMRQQCFTMRKGGFICQAIQKVRLLPEASLSQLLKSWENLTVDIYEIHDKVKELQSMVKLEEGRISKEDLTDICKLCSNDTRHASWRRLNIESSKRINEKAASLIDCMVRDFLRPIECLPFHEIGCFRNVEKLQLALIGDPRRRVQLDLLEFHKILWCSCCSRSCNIPLPSMPDTSIMYTLAQEHGDLINLPEWFQSFKTIISHISTKGKRKTKQSMLPKKTKYINESEDKSEASIQARFCRAVTELQITGLIRMPTKRRPDCVQRVAFGL</sequence>
<comment type="subcellular location">
    <subcellularLocation>
        <location evidence="1">Nucleus</location>
    </subcellularLocation>
</comment>
<dbReference type="GO" id="GO:0005656">
    <property type="term" value="C:nuclear pre-replicative complex"/>
    <property type="evidence" value="ECO:0007669"/>
    <property type="project" value="TreeGrafter"/>
</dbReference>
<dbReference type="CDD" id="cd20704">
    <property type="entry name" value="Orc3"/>
    <property type="match status" value="2"/>
</dbReference>
<dbReference type="Pfam" id="PF18137">
    <property type="entry name" value="WHD_ORC"/>
    <property type="match status" value="1"/>
</dbReference>
<dbReference type="GO" id="GO:0031261">
    <property type="term" value="C:DNA replication preinitiation complex"/>
    <property type="evidence" value="ECO:0007669"/>
    <property type="project" value="TreeGrafter"/>
</dbReference>
<evidence type="ECO:0008006" key="11">
    <source>
        <dbReference type="Google" id="ProtNLM"/>
    </source>
</evidence>
<keyword evidence="4" id="KW-0238">DNA-binding</keyword>
<dbReference type="GO" id="GO:0005664">
    <property type="term" value="C:nuclear origin of replication recognition complex"/>
    <property type="evidence" value="ECO:0007669"/>
    <property type="project" value="InterPro"/>
</dbReference>
<reference evidence="9" key="1">
    <citation type="journal article" date="2021" name="Front. Plant Sci.">
        <title>Chromosome-Scale Genome Assembly for Chinese Sour Jujube and Insights Into Its Genome Evolution and Domestication Signature.</title>
        <authorList>
            <person name="Shen L.-Y."/>
            <person name="Luo H."/>
            <person name="Wang X.-L."/>
            <person name="Wang X.-M."/>
            <person name="Qiu X.-J."/>
            <person name="Liu H."/>
            <person name="Zhou S.-S."/>
            <person name="Jia K.-H."/>
            <person name="Nie S."/>
            <person name="Bao Y.-T."/>
            <person name="Zhang R.-G."/>
            <person name="Yun Q.-Z."/>
            <person name="Chai Y.-H."/>
            <person name="Lu J.-Y."/>
            <person name="Li Y."/>
            <person name="Zhao S.-W."/>
            <person name="Mao J.-F."/>
            <person name="Jia S.-G."/>
            <person name="Mao Y.-M."/>
        </authorList>
    </citation>
    <scope>NUCLEOTIDE SEQUENCE</scope>
    <source>
        <strain evidence="9">AT0</strain>
        <tissue evidence="9">Leaf</tissue>
    </source>
</reference>
<organism evidence="9 10">
    <name type="scientific">Ziziphus jujuba var. spinosa</name>
    <dbReference type="NCBI Taxonomy" id="714518"/>
    <lineage>
        <taxon>Eukaryota</taxon>
        <taxon>Viridiplantae</taxon>
        <taxon>Streptophyta</taxon>
        <taxon>Embryophyta</taxon>
        <taxon>Tracheophyta</taxon>
        <taxon>Spermatophyta</taxon>
        <taxon>Magnoliopsida</taxon>
        <taxon>eudicotyledons</taxon>
        <taxon>Gunneridae</taxon>
        <taxon>Pentapetalae</taxon>
        <taxon>rosids</taxon>
        <taxon>fabids</taxon>
        <taxon>Rosales</taxon>
        <taxon>Rhamnaceae</taxon>
        <taxon>Paliureae</taxon>
        <taxon>Ziziphus</taxon>
    </lineage>
</organism>
<keyword evidence="5" id="KW-0539">Nucleus</keyword>
<dbReference type="GO" id="GO:0003688">
    <property type="term" value="F:DNA replication origin binding"/>
    <property type="evidence" value="ECO:0007669"/>
    <property type="project" value="TreeGrafter"/>
</dbReference>
<evidence type="ECO:0000259" key="8">
    <source>
        <dbReference type="Pfam" id="PF18137"/>
    </source>
</evidence>
<dbReference type="AlphaFoldDB" id="A0A978VSD9"/>
<evidence type="ECO:0000256" key="2">
    <source>
        <dbReference type="ARBA" id="ARBA00010977"/>
    </source>
</evidence>
<dbReference type="PANTHER" id="PTHR12748:SF0">
    <property type="entry name" value="ORIGIN RECOGNITION COMPLEX SUBUNIT 3"/>
    <property type="match status" value="1"/>
</dbReference>
<dbReference type="InterPro" id="IPR040855">
    <property type="entry name" value="ORC_WH_C"/>
</dbReference>
<proteinExistence type="inferred from homology"/>
<evidence type="ECO:0000256" key="1">
    <source>
        <dbReference type="ARBA" id="ARBA00004123"/>
    </source>
</evidence>
<feature type="domain" description="Origin recognition complex subunit 3 winged helix C-terminal" evidence="8">
    <location>
        <begin position="599"/>
        <end position="726"/>
    </location>
</feature>
<dbReference type="Proteomes" id="UP000813462">
    <property type="component" value="Unassembled WGS sequence"/>
</dbReference>
<protein>
    <recommendedName>
        <fullName evidence="11">Origin of replication complex subunit 3</fullName>
    </recommendedName>
</protein>
<evidence type="ECO:0000256" key="6">
    <source>
        <dbReference type="SAM" id="MobiDB-lite"/>
    </source>
</evidence>
<dbReference type="GO" id="GO:0006270">
    <property type="term" value="P:DNA replication initiation"/>
    <property type="evidence" value="ECO:0007669"/>
    <property type="project" value="TreeGrafter"/>
</dbReference>
<accession>A0A978VSD9</accession>
<comment type="similarity">
    <text evidence="2">Belongs to the ORC3 family.</text>
</comment>
<dbReference type="PANTHER" id="PTHR12748">
    <property type="entry name" value="ORIGIN RECOGNITION COMPLEX SUBUNIT 3"/>
    <property type="match status" value="1"/>
</dbReference>
<evidence type="ECO:0000259" key="7">
    <source>
        <dbReference type="Pfam" id="PF07034"/>
    </source>
</evidence>